<keyword evidence="9" id="KW-0282">Flagellum</keyword>
<dbReference type="InterPro" id="IPR019776">
    <property type="entry name" value="Flagellar_basal_body_rod_CS"/>
</dbReference>
<comment type="subcellular location">
    <subcellularLocation>
        <location evidence="1 6">Bacterial flagellum basal body</location>
    </subcellularLocation>
</comment>
<gene>
    <name evidence="9" type="primary">flgC</name>
    <name evidence="9" type="ORF">GCM10008942_25650</name>
</gene>
<reference evidence="9 10" key="1">
    <citation type="journal article" date="2019" name="Int. J. Syst. Evol. Microbiol.">
        <title>The Global Catalogue of Microorganisms (GCM) 10K type strain sequencing project: providing services to taxonomists for standard genome sequencing and annotation.</title>
        <authorList>
            <consortium name="The Broad Institute Genomics Platform"/>
            <consortium name="The Broad Institute Genome Sequencing Center for Infectious Disease"/>
            <person name="Wu L."/>
            <person name="Ma J."/>
        </authorList>
    </citation>
    <scope>NUCLEOTIDE SEQUENCE [LARGE SCALE GENOMIC DNA]</scope>
    <source>
        <strain evidence="9 10">JCM 15089</strain>
    </source>
</reference>
<dbReference type="RefSeq" id="WP_166935488.1">
    <property type="nucleotide sequence ID" value="NZ_BAAADD010000006.1"/>
</dbReference>
<evidence type="ECO:0000256" key="2">
    <source>
        <dbReference type="ARBA" id="ARBA00009677"/>
    </source>
</evidence>
<feature type="domain" description="Flagellar basal-body/hook protein C-terminal" evidence="8">
    <location>
        <begin position="89"/>
        <end position="133"/>
    </location>
</feature>
<proteinExistence type="inferred from homology"/>
<organism evidence="9 10">
    <name type="scientific">Rhizomicrobium electricum</name>
    <dbReference type="NCBI Taxonomy" id="480070"/>
    <lineage>
        <taxon>Bacteria</taxon>
        <taxon>Pseudomonadati</taxon>
        <taxon>Pseudomonadota</taxon>
        <taxon>Alphaproteobacteria</taxon>
        <taxon>Micropepsales</taxon>
        <taxon>Micropepsaceae</taxon>
        <taxon>Rhizomicrobium</taxon>
    </lineage>
</organism>
<protein>
    <recommendedName>
        <fullName evidence="3 6">Flagellar basal-body rod protein FlgC</fullName>
    </recommendedName>
</protein>
<evidence type="ECO:0000256" key="6">
    <source>
        <dbReference type="RuleBase" id="RU362062"/>
    </source>
</evidence>
<accession>A0ABN1EVP1</accession>
<keyword evidence="9" id="KW-0966">Cell projection</keyword>
<feature type="domain" description="Flagellar basal body rod protein N-terminal" evidence="7">
    <location>
        <begin position="7"/>
        <end position="32"/>
    </location>
</feature>
<dbReference type="Proteomes" id="UP001499951">
    <property type="component" value="Unassembled WGS sequence"/>
</dbReference>
<evidence type="ECO:0000256" key="5">
    <source>
        <dbReference type="ARBA" id="ARBA00025933"/>
    </source>
</evidence>
<evidence type="ECO:0000259" key="8">
    <source>
        <dbReference type="Pfam" id="PF06429"/>
    </source>
</evidence>
<name>A0ABN1EVP1_9PROT</name>
<evidence type="ECO:0000259" key="7">
    <source>
        <dbReference type="Pfam" id="PF00460"/>
    </source>
</evidence>
<keyword evidence="9" id="KW-0969">Cilium</keyword>
<evidence type="ECO:0000256" key="1">
    <source>
        <dbReference type="ARBA" id="ARBA00004117"/>
    </source>
</evidence>
<evidence type="ECO:0000313" key="9">
    <source>
        <dbReference type="EMBL" id="GAA0575640.1"/>
    </source>
</evidence>
<evidence type="ECO:0000313" key="10">
    <source>
        <dbReference type="Proteomes" id="UP001499951"/>
    </source>
</evidence>
<evidence type="ECO:0000256" key="4">
    <source>
        <dbReference type="ARBA" id="ARBA00023143"/>
    </source>
</evidence>
<comment type="subunit">
    <text evidence="5 6">The basal body constitutes a major portion of the flagellar organelle and consists of four rings (L,P,S, and M) mounted on a central rod. The rod consists of about 26 subunits of FlgG in the distal portion, and FlgB, FlgC and FlgF are thought to build up the proximal portion of the rod with about 6 subunits each.</text>
</comment>
<dbReference type="InterPro" id="IPR010930">
    <property type="entry name" value="Flg_bb/hook_C_dom"/>
</dbReference>
<comment type="similarity">
    <text evidence="2">Belongs to the flagella basal body rod proteins family.</text>
</comment>
<evidence type="ECO:0000256" key="3">
    <source>
        <dbReference type="ARBA" id="ARBA00017941"/>
    </source>
</evidence>
<dbReference type="PANTHER" id="PTHR30435">
    <property type="entry name" value="FLAGELLAR PROTEIN"/>
    <property type="match status" value="1"/>
</dbReference>
<dbReference type="EMBL" id="BAAADD010000006">
    <property type="protein sequence ID" value="GAA0575640.1"/>
    <property type="molecule type" value="Genomic_DNA"/>
</dbReference>
<comment type="caution">
    <text evidence="9">The sequence shown here is derived from an EMBL/GenBank/DDBJ whole genome shotgun (WGS) entry which is preliminary data.</text>
</comment>
<dbReference type="PANTHER" id="PTHR30435:SF2">
    <property type="entry name" value="FLAGELLAR BASAL-BODY ROD PROTEIN FLGC"/>
    <property type="match status" value="1"/>
</dbReference>
<dbReference type="NCBIfam" id="TIGR01395">
    <property type="entry name" value="FlgC"/>
    <property type="match status" value="1"/>
</dbReference>
<keyword evidence="10" id="KW-1185">Reference proteome</keyword>
<dbReference type="Pfam" id="PF00460">
    <property type="entry name" value="Flg_bb_rod"/>
    <property type="match status" value="1"/>
</dbReference>
<dbReference type="InterPro" id="IPR006299">
    <property type="entry name" value="FlgC"/>
</dbReference>
<dbReference type="InterPro" id="IPR001444">
    <property type="entry name" value="Flag_bb_rod_N"/>
</dbReference>
<dbReference type="Pfam" id="PF06429">
    <property type="entry name" value="Flg_bbr_C"/>
    <property type="match status" value="1"/>
</dbReference>
<sequence length="136" mass="14838">MDFSTSMTVAAAGLKAQSDRMKTIAENIANANSAASTVGGEPYRRKVPTMTSSFDRELGAEIVKSGKPVEDKSEFRTQYDPGNPLADSKGYVKLPNVNSLVEIMDMREAQRSYEANLTVIDATKAMLSRTVDLLKK</sequence>
<dbReference type="PROSITE" id="PS00588">
    <property type="entry name" value="FLAGELLA_BB_ROD"/>
    <property type="match status" value="1"/>
</dbReference>
<keyword evidence="4 6" id="KW-0975">Bacterial flagellum</keyword>